<reference evidence="2" key="1">
    <citation type="submission" date="2012-06" db="EMBL/GenBank/DDBJ databases">
        <title>Complete sequence of chromosome of Desulfomonile tiedjei DSM 6799.</title>
        <authorList>
            <person name="Lucas S."/>
            <person name="Copeland A."/>
            <person name="Lapidus A."/>
            <person name="Glavina del Rio T."/>
            <person name="Dalin E."/>
            <person name="Tice H."/>
            <person name="Bruce D."/>
            <person name="Goodwin L."/>
            <person name="Pitluck S."/>
            <person name="Peters L."/>
            <person name="Ovchinnikova G."/>
            <person name="Zeytun A."/>
            <person name="Lu M."/>
            <person name="Kyrpides N."/>
            <person name="Mavromatis K."/>
            <person name="Ivanova N."/>
            <person name="Brettin T."/>
            <person name="Detter J.C."/>
            <person name="Han C."/>
            <person name="Larimer F."/>
            <person name="Land M."/>
            <person name="Hauser L."/>
            <person name="Markowitz V."/>
            <person name="Cheng J.-F."/>
            <person name="Hugenholtz P."/>
            <person name="Woyke T."/>
            <person name="Wu D."/>
            <person name="Spring S."/>
            <person name="Schroeder M."/>
            <person name="Brambilla E."/>
            <person name="Klenk H.-P."/>
            <person name="Eisen J.A."/>
        </authorList>
    </citation>
    <scope>NUCLEOTIDE SEQUENCE [LARGE SCALE GENOMIC DNA]</scope>
    <source>
        <strain evidence="2">ATCC 49306 / DSM 6799 / DCB-1</strain>
    </source>
</reference>
<dbReference type="EMBL" id="CP003360">
    <property type="protein sequence ID" value="AFM26696.1"/>
    <property type="molecule type" value="Genomic_DNA"/>
</dbReference>
<dbReference type="KEGG" id="dti:Desti_4057"/>
<proteinExistence type="predicted"/>
<accession>I4CAV5</accession>
<keyword evidence="2" id="KW-1185">Reference proteome</keyword>
<organism evidence="1 2">
    <name type="scientific">Desulfomonile tiedjei (strain ATCC 49306 / DSM 6799 / DCB-1)</name>
    <dbReference type="NCBI Taxonomy" id="706587"/>
    <lineage>
        <taxon>Bacteria</taxon>
        <taxon>Pseudomonadati</taxon>
        <taxon>Thermodesulfobacteriota</taxon>
        <taxon>Desulfomonilia</taxon>
        <taxon>Desulfomonilales</taxon>
        <taxon>Desulfomonilaceae</taxon>
        <taxon>Desulfomonile</taxon>
    </lineage>
</organism>
<name>I4CAV5_DESTA</name>
<sequence>MPALFNMINDIAKMDRQGRRSLPISCNSTRRINNEIFGSDYIELRANRERFSTALLRNVSLTGTRLFEEEGFRPMSKVPVGFKKDALCYEITGNYF</sequence>
<dbReference type="HOGENOM" id="CLU_2355209_0_0_7"/>
<evidence type="ECO:0000313" key="1">
    <source>
        <dbReference type="EMBL" id="AFM26696.1"/>
    </source>
</evidence>
<dbReference type="Proteomes" id="UP000006055">
    <property type="component" value="Chromosome"/>
</dbReference>
<protein>
    <submittedName>
        <fullName evidence="1">Uncharacterized protein</fullName>
    </submittedName>
</protein>
<evidence type="ECO:0000313" key="2">
    <source>
        <dbReference type="Proteomes" id="UP000006055"/>
    </source>
</evidence>
<dbReference type="AlphaFoldDB" id="I4CAV5"/>
<gene>
    <name evidence="1" type="ordered locus">Desti_4057</name>
</gene>